<reference evidence="3" key="1">
    <citation type="submission" date="2023-07" db="EMBL/GenBank/DDBJ databases">
        <title>draft genome sequence of fig (Ficus carica).</title>
        <authorList>
            <person name="Takahashi T."/>
            <person name="Nishimura K."/>
        </authorList>
    </citation>
    <scope>NUCLEOTIDE SEQUENCE</scope>
</reference>
<dbReference type="GO" id="GO:0006952">
    <property type="term" value="P:defense response"/>
    <property type="evidence" value="ECO:0007669"/>
    <property type="project" value="InterPro"/>
</dbReference>
<dbReference type="PANTHER" id="PTHR11017:SF479">
    <property type="entry name" value="DISEASE RESISTANCE PROTEIN (TIR-NBS-LRR CLASS) FAMILY"/>
    <property type="match status" value="1"/>
</dbReference>
<accession>A0AA88DUG1</accession>
<evidence type="ECO:0000313" key="3">
    <source>
        <dbReference type="EMBL" id="GMN61824.1"/>
    </source>
</evidence>
<dbReference type="PANTHER" id="PTHR11017">
    <property type="entry name" value="LEUCINE-RICH REPEAT-CONTAINING PROTEIN"/>
    <property type="match status" value="1"/>
</dbReference>
<proteinExistence type="predicted"/>
<evidence type="ECO:0000256" key="1">
    <source>
        <dbReference type="ARBA" id="ARBA00022614"/>
    </source>
</evidence>
<keyword evidence="1" id="KW-0433">Leucine-rich repeat</keyword>
<dbReference type="Pfam" id="PF00560">
    <property type="entry name" value="LRR_1"/>
    <property type="match status" value="1"/>
</dbReference>
<dbReference type="InterPro" id="IPR032675">
    <property type="entry name" value="LRR_dom_sf"/>
</dbReference>
<protein>
    <submittedName>
        <fullName evidence="3">Uncharacterized protein</fullName>
    </submittedName>
</protein>
<dbReference type="Pfam" id="PF07725">
    <property type="entry name" value="LRR_3"/>
    <property type="match status" value="1"/>
</dbReference>
<feature type="non-terminal residue" evidence="3">
    <location>
        <position position="1"/>
    </location>
</feature>
<dbReference type="InterPro" id="IPR044974">
    <property type="entry name" value="Disease_R_plants"/>
</dbReference>
<dbReference type="Gene3D" id="3.80.10.10">
    <property type="entry name" value="Ribonuclease Inhibitor"/>
    <property type="match status" value="1"/>
</dbReference>
<dbReference type="InterPro" id="IPR001611">
    <property type="entry name" value="Leu-rich_rpt"/>
</dbReference>
<keyword evidence="4" id="KW-1185">Reference proteome</keyword>
<dbReference type="SUPFAM" id="SSF52058">
    <property type="entry name" value="L domain-like"/>
    <property type="match status" value="1"/>
</dbReference>
<evidence type="ECO:0000256" key="2">
    <source>
        <dbReference type="ARBA" id="ARBA00022737"/>
    </source>
</evidence>
<comment type="caution">
    <text evidence="3">The sequence shown here is derived from an EMBL/GenBank/DDBJ whole genome shotgun (WGS) entry which is preliminary data.</text>
</comment>
<gene>
    <name evidence="3" type="ORF">TIFTF001_030911</name>
</gene>
<organism evidence="3 4">
    <name type="scientific">Ficus carica</name>
    <name type="common">Common fig</name>
    <dbReference type="NCBI Taxonomy" id="3494"/>
    <lineage>
        <taxon>Eukaryota</taxon>
        <taxon>Viridiplantae</taxon>
        <taxon>Streptophyta</taxon>
        <taxon>Embryophyta</taxon>
        <taxon>Tracheophyta</taxon>
        <taxon>Spermatophyta</taxon>
        <taxon>Magnoliopsida</taxon>
        <taxon>eudicotyledons</taxon>
        <taxon>Gunneridae</taxon>
        <taxon>Pentapetalae</taxon>
        <taxon>rosids</taxon>
        <taxon>fabids</taxon>
        <taxon>Rosales</taxon>
        <taxon>Moraceae</taxon>
        <taxon>Ficeae</taxon>
        <taxon>Ficus</taxon>
    </lineage>
</organism>
<dbReference type="Proteomes" id="UP001187192">
    <property type="component" value="Unassembled WGS sequence"/>
</dbReference>
<dbReference type="EMBL" id="BTGU01000118">
    <property type="protein sequence ID" value="GMN61824.1"/>
    <property type="molecule type" value="Genomic_DNA"/>
</dbReference>
<evidence type="ECO:0000313" key="4">
    <source>
        <dbReference type="Proteomes" id="UP001187192"/>
    </source>
</evidence>
<sequence length="87" mass="9850">MRCSKLEKLWGGIKNLGSLKVLDLSFSMNLIEIPNLSKAVKLEKINLDGCKSLEHLPSSICKLKSLQHLHLHHCSKLEYLPEISKPM</sequence>
<dbReference type="AlphaFoldDB" id="A0AA88DUG1"/>
<keyword evidence="2" id="KW-0677">Repeat</keyword>
<dbReference type="InterPro" id="IPR011713">
    <property type="entry name" value="Leu-rich_rpt_3"/>
</dbReference>
<name>A0AA88DUG1_FICCA</name>